<dbReference type="InterPro" id="IPR013525">
    <property type="entry name" value="ABC2_TM"/>
</dbReference>
<dbReference type="PROSITE" id="PS50893">
    <property type="entry name" value="ABC_TRANSPORTER_2"/>
    <property type="match status" value="1"/>
</dbReference>
<dbReference type="GO" id="GO:0016020">
    <property type="term" value="C:membrane"/>
    <property type="evidence" value="ECO:0007669"/>
    <property type="project" value="UniProtKB-SubCell"/>
</dbReference>
<feature type="transmembrane region" description="Helical" evidence="9">
    <location>
        <begin position="513"/>
        <end position="538"/>
    </location>
</feature>
<dbReference type="PROSITE" id="PS00211">
    <property type="entry name" value="ABC_TRANSPORTER_1"/>
    <property type="match status" value="1"/>
</dbReference>
<evidence type="ECO:0000256" key="5">
    <source>
        <dbReference type="ARBA" id="ARBA00022840"/>
    </source>
</evidence>
<keyword evidence="4" id="KW-0547">Nucleotide-binding</keyword>
<gene>
    <name evidence="11" type="ORF">IWQ60_001975</name>
</gene>
<dbReference type="InterPro" id="IPR027417">
    <property type="entry name" value="P-loop_NTPase"/>
</dbReference>
<feature type="transmembrane region" description="Helical" evidence="9">
    <location>
        <begin position="470"/>
        <end position="492"/>
    </location>
</feature>
<evidence type="ECO:0000256" key="3">
    <source>
        <dbReference type="ARBA" id="ARBA00022692"/>
    </source>
</evidence>
<evidence type="ECO:0000256" key="8">
    <source>
        <dbReference type="SAM" id="MobiDB-lite"/>
    </source>
</evidence>
<keyword evidence="2" id="KW-0813">Transport</keyword>
<sequence length="696" mass="76443">MRISEDTSSQSARMTDSPHVYQAVDVHPADDDASRGTPKMGSLPADCSGLVWSNLNYRVPTATKGLRRRAIEWRTLLDNVSGSVHPGEMVAIMGSSGAGKSTLLNSLAARLKGGKLDGAVAFNGKPRDPRLFKKQAVYVEQDDLMYPELTVRETIQYAATLKLPARGYSKAAKRARVEEVIKALRLDRCADTIIGDSYTRGVSGGERKRASIGVEFVTDPEFMFLDEATSGLDSNSALHVCQVVQDLCRDRQIGVLMTIHQPSSKILNLFDKIILLCRGQVIYSGPRAAALSYFELLGYHCGQHENPADFFMDLMTIDTITAEALSTSEARIEHLVQHYRAHGLGVSSSGEKATIHPISCSPNASTSFSPNGSHAVMPNPSQRASALVATVGVTPPDTVEANDLPMATKTNWALSWHAEFGVLLARCWKAQVRAKFAIVAMAMRAIIMTLFLGFTYFQLDKDQPSIQNRIGLLFFVPIDLMFDAVMPRLLSFSLQADIMMRERSGGAYRVSSFYLAKLLTELPFVLGFDIVYLTGIYFLSHLQYDAARYFSFLGVCLLLATTAVSLGMAVGAVFRRLPLSQIMAPLIIVILLIFGGNLANSATITPVLSWIRFISPVFYSYHALALNEFRDLTFSCGGGDSEGQCLREGAKILSYYDLDSISIGLCVGLLCALLVAFNVIGYISLRYNFKPRMMWI</sequence>
<evidence type="ECO:0000256" key="6">
    <source>
        <dbReference type="ARBA" id="ARBA00022989"/>
    </source>
</evidence>
<dbReference type="SMART" id="SM00382">
    <property type="entry name" value="AAA"/>
    <property type="match status" value="1"/>
</dbReference>
<organism evidence="11 12">
    <name type="scientific">Tieghemiomyces parasiticus</name>
    <dbReference type="NCBI Taxonomy" id="78921"/>
    <lineage>
        <taxon>Eukaryota</taxon>
        <taxon>Fungi</taxon>
        <taxon>Fungi incertae sedis</taxon>
        <taxon>Zoopagomycota</taxon>
        <taxon>Kickxellomycotina</taxon>
        <taxon>Dimargaritomycetes</taxon>
        <taxon>Dimargaritales</taxon>
        <taxon>Dimargaritaceae</taxon>
        <taxon>Tieghemiomyces</taxon>
    </lineage>
</organism>
<keyword evidence="7 9" id="KW-0472">Membrane</keyword>
<dbReference type="SUPFAM" id="SSF52540">
    <property type="entry name" value="P-loop containing nucleoside triphosphate hydrolases"/>
    <property type="match status" value="1"/>
</dbReference>
<dbReference type="InterPro" id="IPR017871">
    <property type="entry name" value="ABC_transporter-like_CS"/>
</dbReference>
<evidence type="ECO:0000256" key="9">
    <source>
        <dbReference type="SAM" id="Phobius"/>
    </source>
</evidence>
<dbReference type="Pfam" id="PF01061">
    <property type="entry name" value="ABC2_membrane"/>
    <property type="match status" value="1"/>
</dbReference>
<dbReference type="GO" id="GO:0140359">
    <property type="term" value="F:ABC-type transporter activity"/>
    <property type="evidence" value="ECO:0007669"/>
    <property type="project" value="InterPro"/>
</dbReference>
<dbReference type="Gene3D" id="3.40.50.300">
    <property type="entry name" value="P-loop containing nucleotide triphosphate hydrolases"/>
    <property type="match status" value="1"/>
</dbReference>
<feature type="domain" description="ABC transporter" evidence="10">
    <location>
        <begin position="57"/>
        <end position="303"/>
    </location>
</feature>
<keyword evidence="12" id="KW-1185">Reference proteome</keyword>
<dbReference type="PANTHER" id="PTHR48041">
    <property type="entry name" value="ABC TRANSPORTER G FAMILY MEMBER 28"/>
    <property type="match status" value="1"/>
</dbReference>
<evidence type="ECO:0000256" key="7">
    <source>
        <dbReference type="ARBA" id="ARBA00023136"/>
    </source>
</evidence>
<dbReference type="InterPro" id="IPR003593">
    <property type="entry name" value="AAA+_ATPase"/>
</dbReference>
<feature type="transmembrane region" description="Helical" evidence="9">
    <location>
        <begin position="661"/>
        <end position="685"/>
    </location>
</feature>
<name>A0A9W8ACZ3_9FUNG</name>
<proteinExistence type="predicted"/>
<dbReference type="GO" id="GO:0016887">
    <property type="term" value="F:ATP hydrolysis activity"/>
    <property type="evidence" value="ECO:0007669"/>
    <property type="project" value="InterPro"/>
</dbReference>
<evidence type="ECO:0000313" key="12">
    <source>
        <dbReference type="Proteomes" id="UP001150569"/>
    </source>
</evidence>
<feature type="transmembrane region" description="Helical" evidence="9">
    <location>
        <begin position="586"/>
        <end position="611"/>
    </location>
</feature>
<reference evidence="11" key="1">
    <citation type="submission" date="2022-07" db="EMBL/GenBank/DDBJ databases">
        <title>Phylogenomic reconstructions and comparative analyses of Kickxellomycotina fungi.</title>
        <authorList>
            <person name="Reynolds N.K."/>
            <person name="Stajich J.E."/>
            <person name="Barry K."/>
            <person name="Grigoriev I.V."/>
            <person name="Crous P."/>
            <person name="Smith M.E."/>
        </authorList>
    </citation>
    <scope>NUCLEOTIDE SEQUENCE</scope>
    <source>
        <strain evidence="11">RSA 861</strain>
    </source>
</reference>
<dbReference type="PANTHER" id="PTHR48041:SF122">
    <property type="entry name" value="ABC TRANSPORTER DOMAIN-CONTAINING PROTEIN"/>
    <property type="match status" value="1"/>
</dbReference>
<dbReference type="InterPro" id="IPR050352">
    <property type="entry name" value="ABCG_transporters"/>
</dbReference>
<dbReference type="Proteomes" id="UP001150569">
    <property type="component" value="Unassembled WGS sequence"/>
</dbReference>
<keyword evidence="5" id="KW-0067">ATP-binding</keyword>
<dbReference type="EMBL" id="JANBPT010000070">
    <property type="protein sequence ID" value="KAJ1928501.1"/>
    <property type="molecule type" value="Genomic_DNA"/>
</dbReference>
<feature type="transmembrane region" description="Helical" evidence="9">
    <location>
        <begin position="550"/>
        <end position="574"/>
    </location>
</feature>
<dbReference type="InterPro" id="IPR003439">
    <property type="entry name" value="ABC_transporter-like_ATP-bd"/>
</dbReference>
<feature type="transmembrane region" description="Helical" evidence="9">
    <location>
        <begin position="436"/>
        <end position="458"/>
    </location>
</feature>
<dbReference type="GO" id="GO:0005524">
    <property type="term" value="F:ATP binding"/>
    <property type="evidence" value="ECO:0007669"/>
    <property type="project" value="UniProtKB-KW"/>
</dbReference>
<dbReference type="AlphaFoldDB" id="A0A9W8ACZ3"/>
<comment type="subcellular location">
    <subcellularLocation>
        <location evidence="1">Membrane</location>
        <topology evidence="1">Multi-pass membrane protein</topology>
    </subcellularLocation>
</comment>
<keyword evidence="6 9" id="KW-1133">Transmembrane helix</keyword>
<comment type="caution">
    <text evidence="11">The sequence shown here is derived from an EMBL/GenBank/DDBJ whole genome shotgun (WGS) entry which is preliminary data.</text>
</comment>
<feature type="region of interest" description="Disordered" evidence="8">
    <location>
        <begin position="1"/>
        <end position="20"/>
    </location>
</feature>
<dbReference type="OrthoDB" id="66620at2759"/>
<evidence type="ECO:0000259" key="10">
    <source>
        <dbReference type="PROSITE" id="PS50893"/>
    </source>
</evidence>
<keyword evidence="3 9" id="KW-0812">Transmembrane</keyword>
<dbReference type="Pfam" id="PF00005">
    <property type="entry name" value="ABC_tran"/>
    <property type="match status" value="1"/>
</dbReference>
<evidence type="ECO:0000256" key="4">
    <source>
        <dbReference type="ARBA" id="ARBA00022741"/>
    </source>
</evidence>
<accession>A0A9W8ACZ3</accession>
<protein>
    <recommendedName>
        <fullName evidence="10">ABC transporter domain-containing protein</fullName>
    </recommendedName>
</protein>
<evidence type="ECO:0000256" key="2">
    <source>
        <dbReference type="ARBA" id="ARBA00022448"/>
    </source>
</evidence>
<evidence type="ECO:0000313" key="11">
    <source>
        <dbReference type="EMBL" id="KAJ1928501.1"/>
    </source>
</evidence>
<feature type="compositionally biased region" description="Polar residues" evidence="8">
    <location>
        <begin position="1"/>
        <end position="14"/>
    </location>
</feature>
<evidence type="ECO:0000256" key="1">
    <source>
        <dbReference type="ARBA" id="ARBA00004141"/>
    </source>
</evidence>